<accession>A0A0S4VB34</accession>
<protein>
    <submittedName>
        <fullName evidence="1">Uncharacterized protein</fullName>
    </submittedName>
</protein>
<organism evidence="1">
    <name type="scientific">Ralstonia solanacearum</name>
    <name type="common">Pseudomonas solanacearum</name>
    <dbReference type="NCBI Taxonomy" id="305"/>
    <lineage>
        <taxon>Bacteria</taxon>
        <taxon>Pseudomonadati</taxon>
        <taxon>Pseudomonadota</taxon>
        <taxon>Betaproteobacteria</taxon>
        <taxon>Burkholderiales</taxon>
        <taxon>Burkholderiaceae</taxon>
        <taxon>Ralstonia</taxon>
        <taxon>Ralstonia solanacearum species complex</taxon>
    </lineage>
</organism>
<sequence length="100" mass="11319">MPCRHVGHLRLNHVRSQSYSTNRYIERHWYAQARNRWKSLSAFASAPHRLALKIMPALAVVFVSASALWATAGPRPPEARPGFADQGHIVVIRYHPLAIL</sequence>
<name>A0A0S4VB34_RALSL</name>
<reference evidence="1" key="1">
    <citation type="submission" date="2015-10" db="EMBL/GenBank/DDBJ databases">
        <authorList>
            <person name="Gilbert D.G."/>
        </authorList>
    </citation>
    <scope>NUCLEOTIDE SEQUENCE</scope>
    <source>
        <strain evidence="1">Phyl III-seqv23</strain>
    </source>
</reference>
<gene>
    <name evidence="1" type="ORF">RUN1985_v1_1130009</name>
</gene>
<dbReference type="AlphaFoldDB" id="A0A0S4VB34"/>
<dbReference type="EMBL" id="LN899824">
    <property type="protein sequence ID" value="CUV31752.1"/>
    <property type="molecule type" value="Genomic_DNA"/>
</dbReference>
<evidence type="ECO:0000313" key="1">
    <source>
        <dbReference type="EMBL" id="CUV31752.1"/>
    </source>
</evidence>
<proteinExistence type="predicted"/>